<dbReference type="InterPro" id="IPR010982">
    <property type="entry name" value="Lambda_DNA-bd_dom_sf"/>
</dbReference>
<dbReference type="EMBL" id="CP031194">
    <property type="protein sequence ID" value="AXG76720.1"/>
    <property type="molecule type" value="Genomic_DNA"/>
</dbReference>
<name>A0A345HJ46_9ACTN</name>
<dbReference type="KEGG" id="spad:DVK44_02405"/>
<evidence type="ECO:0000259" key="1">
    <source>
        <dbReference type="PROSITE" id="PS50943"/>
    </source>
</evidence>
<dbReference type="Gene3D" id="1.10.260.40">
    <property type="entry name" value="lambda repressor-like DNA-binding domains"/>
    <property type="match status" value="1"/>
</dbReference>
<dbReference type="Pfam" id="PF19054">
    <property type="entry name" value="DUF5753"/>
    <property type="match status" value="1"/>
</dbReference>
<organism evidence="2 3">
    <name type="scientific">Streptomyces paludis</name>
    <dbReference type="NCBI Taxonomy" id="2282738"/>
    <lineage>
        <taxon>Bacteria</taxon>
        <taxon>Bacillati</taxon>
        <taxon>Actinomycetota</taxon>
        <taxon>Actinomycetes</taxon>
        <taxon>Kitasatosporales</taxon>
        <taxon>Streptomycetaceae</taxon>
        <taxon>Streptomyces</taxon>
    </lineage>
</organism>
<gene>
    <name evidence="2" type="ORF">DVK44_02405</name>
</gene>
<dbReference type="PROSITE" id="PS50943">
    <property type="entry name" value="HTH_CROC1"/>
    <property type="match status" value="1"/>
</dbReference>
<reference evidence="3" key="1">
    <citation type="submission" date="2018-07" db="EMBL/GenBank/DDBJ databases">
        <authorList>
            <person name="Zhao J."/>
        </authorList>
    </citation>
    <scope>NUCLEOTIDE SEQUENCE [LARGE SCALE GENOMIC DNA]</scope>
    <source>
        <strain evidence="3">GSSD-12</strain>
    </source>
</reference>
<dbReference type="SUPFAM" id="SSF47413">
    <property type="entry name" value="lambda repressor-like DNA-binding domains"/>
    <property type="match status" value="1"/>
</dbReference>
<dbReference type="CDD" id="cd00093">
    <property type="entry name" value="HTH_XRE"/>
    <property type="match status" value="1"/>
</dbReference>
<dbReference type="GO" id="GO:0003677">
    <property type="term" value="F:DNA binding"/>
    <property type="evidence" value="ECO:0007669"/>
    <property type="project" value="InterPro"/>
</dbReference>
<keyword evidence="3" id="KW-1185">Reference proteome</keyword>
<feature type="domain" description="HTH cro/C1-type" evidence="1">
    <location>
        <begin position="25"/>
        <end position="80"/>
    </location>
</feature>
<dbReference type="InterPro" id="IPR001387">
    <property type="entry name" value="Cro/C1-type_HTH"/>
</dbReference>
<dbReference type="Proteomes" id="UP000253868">
    <property type="component" value="Chromosome"/>
</dbReference>
<sequence>MRGSEVSASGNTNALTALRAFGDELRRLRTGAGFRTQESAAAKLKCSQSKVSYVEAGKRWPDDDLLRKMFRVYGVDASTQADIRASVRAGQSLGRPWWDTAESREVFPGTSMQFFALEDVAETMWVHSGNYVPGLLQTRAYIEALVEFGQREESAAHRRLFVEARLKRQHVLARQHPPTLHAFVLEAALRVVVGGRDVMREQLGSLRAAVQRPHVTLRVVPFSAGAAATLGAPFQVYDFPGADRRSVTVRETSRSDEVTDEEGVVEQMRRRFVELAAAACSPEESVQLLEGIEKEL</sequence>
<dbReference type="Pfam" id="PF13560">
    <property type="entry name" value="HTH_31"/>
    <property type="match status" value="1"/>
</dbReference>
<evidence type="ECO:0000313" key="2">
    <source>
        <dbReference type="EMBL" id="AXG76720.1"/>
    </source>
</evidence>
<dbReference type="InterPro" id="IPR043917">
    <property type="entry name" value="DUF5753"/>
</dbReference>
<dbReference type="AlphaFoldDB" id="A0A345HJ46"/>
<dbReference type="OrthoDB" id="4165085at2"/>
<proteinExistence type="predicted"/>
<evidence type="ECO:0000313" key="3">
    <source>
        <dbReference type="Proteomes" id="UP000253868"/>
    </source>
</evidence>
<dbReference type="SMART" id="SM00530">
    <property type="entry name" value="HTH_XRE"/>
    <property type="match status" value="1"/>
</dbReference>
<accession>A0A345HJ46</accession>
<protein>
    <submittedName>
        <fullName evidence="2">XRE family transcriptional regulator</fullName>
    </submittedName>
</protein>